<dbReference type="PROSITE" id="PS50850">
    <property type="entry name" value="MFS"/>
    <property type="match status" value="1"/>
</dbReference>
<evidence type="ECO:0000313" key="7">
    <source>
        <dbReference type="Proteomes" id="UP000324927"/>
    </source>
</evidence>
<feature type="transmembrane region" description="Helical" evidence="4">
    <location>
        <begin position="357"/>
        <end position="379"/>
    </location>
</feature>
<feature type="transmembrane region" description="Helical" evidence="4">
    <location>
        <begin position="391"/>
        <end position="411"/>
    </location>
</feature>
<keyword evidence="2 4" id="KW-1133">Transmembrane helix</keyword>
<dbReference type="GO" id="GO:0016020">
    <property type="term" value="C:membrane"/>
    <property type="evidence" value="ECO:0007669"/>
    <property type="project" value="InterPro"/>
</dbReference>
<keyword evidence="1 4" id="KW-0812">Transmembrane</keyword>
<dbReference type="InterPro" id="IPR011701">
    <property type="entry name" value="MFS"/>
</dbReference>
<dbReference type="RefSeq" id="WP_149232572.1">
    <property type="nucleotide sequence ID" value="NZ_JALJXJ010000010.1"/>
</dbReference>
<dbReference type="PANTHER" id="PTHR11360">
    <property type="entry name" value="MONOCARBOXYLATE TRANSPORTER"/>
    <property type="match status" value="1"/>
</dbReference>
<protein>
    <submittedName>
        <fullName evidence="6">Oxalate/formate MFS antiporter</fullName>
    </submittedName>
</protein>
<comment type="caution">
    <text evidence="6">The sequence shown here is derived from an EMBL/GenBank/DDBJ whole genome shotgun (WGS) entry which is preliminary data.</text>
</comment>
<dbReference type="Pfam" id="PF07690">
    <property type="entry name" value="MFS_1"/>
    <property type="match status" value="1"/>
</dbReference>
<feature type="domain" description="Major facilitator superfamily (MFS) profile" evidence="5">
    <location>
        <begin position="1"/>
        <end position="415"/>
    </location>
</feature>
<dbReference type="GO" id="GO:0019531">
    <property type="term" value="F:oxalate transmembrane transporter activity"/>
    <property type="evidence" value="ECO:0007669"/>
    <property type="project" value="InterPro"/>
</dbReference>
<organism evidence="6 7">
    <name type="scientific">Azospirillum lipoferum</name>
    <dbReference type="NCBI Taxonomy" id="193"/>
    <lineage>
        <taxon>Bacteria</taxon>
        <taxon>Pseudomonadati</taxon>
        <taxon>Pseudomonadota</taxon>
        <taxon>Alphaproteobacteria</taxon>
        <taxon>Rhodospirillales</taxon>
        <taxon>Azospirillaceae</taxon>
        <taxon>Azospirillum</taxon>
    </lineage>
</organism>
<evidence type="ECO:0000256" key="3">
    <source>
        <dbReference type="ARBA" id="ARBA00023136"/>
    </source>
</evidence>
<dbReference type="InterPro" id="IPR036259">
    <property type="entry name" value="MFS_trans_sf"/>
</dbReference>
<evidence type="ECO:0000256" key="1">
    <source>
        <dbReference type="ARBA" id="ARBA00022692"/>
    </source>
</evidence>
<evidence type="ECO:0000256" key="4">
    <source>
        <dbReference type="SAM" id="Phobius"/>
    </source>
</evidence>
<feature type="transmembrane region" description="Helical" evidence="4">
    <location>
        <begin position="86"/>
        <end position="105"/>
    </location>
</feature>
<proteinExistence type="predicted"/>
<feature type="transmembrane region" description="Helical" evidence="4">
    <location>
        <begin position="111"/>
        <end position="131"/>
    </location>
</feature>
<dbReference type="SUPFAM" id="SSF103473">
    <property type="entry name" value="MFS general substrate transporter"/>
    <property type="match status" value="1"/>
</dbReference>
<keyword evidence="3 4" id="KW-0472">Membrane</keyword>
<dbReference type="PANTHER" id="PTHR11360:SF304">
    <property type="entry name" value="MFS DOMAIN-CONTAINING PROTEIN"/>
    <property type="match status" value="1"/>
</dbReference>
<feature type="transmembrane region" description="Helical" evidence="4">
    <location>
        <begin position="59"/>
        <end position="79"/>
    </location>
</feature>
<dbReference type="NCBIfam" id="TIGR04259">
    <property type="entry name" value="oxa_formateAnti"/>
    <property type="match status" value="1"/>
</dbReference>
<dbReference type="AlphaFoldDB" id="A0A5A9GMJ2"/>
<feature type="transmembrane region" description="Helical" evidence="4">
    <location>
        <begin position="226"/>
        <end position="248"/>
    </location>
</feature>
<gene>
    <name evidence="6" type="primary">oxlT</name>
    <name evidence="6" type="ORF">FZ942_18565</name>
</gene>
<dbReference type="Proteomes" id="UP000324927">
    <property type="component" value="Unassembled WGS sequence"/>
</dbReference>
<evidence type="ECO:0000256" key="2">
    <source>
        <dbReference type="ARBA" id="ARBA00022989"/>
    </source>
</evidence>
<feature type="transmembrane region" description="Helical" evidence="4">
    <location>
        <begin position="176"/>
        <end position="195"/>
    </location>
</feature>
<name>A0A5A9GMJ2_AZOLI</name>
<dbReference type="EMBL" id="VTTN01000007">
    <property type="protein sequence ID" value="KAA0594814.1"/>
    <property type="molecule type" value="Genomic_DNA"/>
</dbReference>
<dbReference type="InterPro" id="IPR050327">
    <property type="entry name" value="Proton-linked_MCT"/>
</dbReference>
<dbReference type="InterPro" id="IPR026355">
    <property type="entry name" value="Oxa/Form_antiport"/>
</dbReference>
<feature type="transmembrane region" description="Helical" evidence="4">
    <location>
        <begin position="20"/>
        <end position="39"/>
    </location>
</feature>
<dbReference type="InterPro" id="IPR020846">
    <property type="entry name" value="MFS_dom"/>
</dbReference>
<evidence type="ECO:0000259" key="5">
    <source>
        <dbReference type="PROSITE" id="PS50850"/>
    </source>
</evidence>
<feature type="transmembrane region" description="Helical" evidence="4">
    <location>
        <begin position="302"/>
        <end position="320"/>
    </location>
</feature>
<dbReference type="CDD" id="cd17353">
    <property type="entry name" value="MFS_OFA_like"/>
    <property type="match status" value="1"/>
</dbReference>
<dbReference type="Gene3D" id="1.20.1250.20">
    <property type="entry name" value="MFS general substrate transporter like domains"/>
    <property type="match status" value="2"/>
</dbReference>
<keyword evidence="7" id="KW-1185">Reference proteome</keyword>
<dbReference type="OrthoDB" id="9793415at2"/>
<feature type="transmembrane region" description="Helical" evidence="4">
    <location>
        <begin position="143"/>
        <end position="164"/>
    </location>
</feature>
<sequence length="435" mass="46092">MVRDAHGNTAQVAPWGGRWMQLAIGIVCMSMIANLQYGWTLFVEPIDDKHGWGRTAIQVAFTIFIVTETWLVPVEGWFVDKFGPRIVVLVGGALCALSWALNAVADSLVLLYLAAVIGGIGAGGVYGTCVGNALKWFPDRRGLAAGLTAAGFGAGSALTVVPIATMIETSGFETTFMTFGLGQGLVILVLAWFLVDPPKLGYGQARGGSAPQRRQYAPQEMLRTPVFWLMYGMFTMVAAGGLMVTAQLGPIAADMGLVDAPVSILGLTLPALTFALSIDRVMNGITRPFFGWVSDHIGRENTMFIAFTIEAVGVMALSAYGADPVAFVILTGLVFFAWGEIFSLFPACCGDTFGSRFAATNAGLLYTAKGVAALLVPVGNLMVEATGSWQTVFYSVAIVNALAAFLALFVLKPLRARYVAAASSTAPRLTTRLAD</sequence>
<feature type="transmembrane region" description="Helical" evidence="4">
    <location>
        <begin position="260"/>
        <end position="281"/>
    </location>
</feature>
<evidence type="ECO:0000313" key="6">
    <source>
        <dbReference type="EMBL" id="KAA0594814.1"/>
    </source>
</evidence>
<reference evidence="6 7" key="1">
    <citation type="submission" date="2019-08" db="EMBL/GenBank/DDBJ databases">
        <authorList>
            <person name="Grouzdev D."/>
            <person name="Tikhonova E."/>
            <person name="Kravchenko I."/>
        </authorList>
    </citation>
    <scope>NUCLEOTIDE SEQUENCE [LARGE SCALE GENOMIC DNA]</scope>
    <source>
        <strain evidence="6 7">59b</strain>
    </source>
</reference>
<accession>A0A5A9GMJ2</accession>
<feature type="transmembrane region" description="Helical" evidence="4">
    <location>
        <begin position="326"/>
        <end position="345"/>
    </location>
</feature>